<feature type="domain" description="HTH cro/C1-type" evidence="1">
    <location>
        <begin position="9"/>
        <end position="81"/>
    </location>
</feature>
<dbReference type="CDD" id="cd00093">
    <property type="entry name" value="HTH_XRE"/>
    <property type="match status" value="1"/>
</dbReference>
<comment type="caution">
    <text evidence="2">The sequence shown here is derived from an EMBL/GenBank/DDBJ whole genome shotgun (WGS) entry which is preliminary data.</text>
</comment>
<name>A0ABP9QJ28_9PSEU</name>
<evidence type="ECO:0000313" key="2">
    <source>
        <dbReference type="EMBL" id="GAA5162767.1"/>
    </source>
</evidence>
<organism evidence="2 3">
    <name type="scientific">Amycolatopsis dongchuanensis</name>
    <dbReference type="NCBI Taxonomy" id="1070866"/>
    <lineage>
        <taxon>Bacteria</taxon>
        <taxon>Bacillati</taxon>
        <taxon>Actinomycetota</taxon>
        <taxon>Actinomycetes</taxon>
        <taxon>Pseudonocardiales</taxon>
        <taxon>Pseudonocardiaceae</taxon>
        <taxon>Amycolatopsis</taxon>
    </lineage>
</organism>
<keyword evidence="3" id="KW-1185">Reference proteome</keyword>
<gene>
    <name evidence="2" type="ORF">GCM10023214_29980</name>
</gene>
<dbReference type="InterPro" id="IPR041413">
    <property type="entry name" value="MLTR_LBD"/>
</dbReference>
<dbReference type="PANTHER" id="PTHR35010">
    <property type="entry name" value="BLL4672 PROTEIN-RELATED"/>
    <property type="match status" value="1"/>
</dbReference>
<dbReference type="Gene3D" id="1.10.260.40">
    <property type="entry name" value="lambda repressor-like DNA-binding domains"/>
    <property type="match status" value="1"/>
</dbReference>
<dbReference type="Pfam" id="PF17765">
    <property type="entry name" value="MLTR_LBD"/>
    <property type="match status" value="1"/>
</dbReference>
<dbReference type="Proteomes" id="UP001500192">
    <property type="component" value="Unassembled WGS sequence"/>
</dbReference>
<dbReference type="RefSeq" id="WP_346054032.1">
    <property type="nucleotide sequence ID" value="NZ_BAABIB010000063.1"/>
</dbReference>
<dbReference type="EMBL" id="BAABIB010000063">
    <property type="protein sequence ID" value="GAA5162767.1"/>
    <property type="molecule type" value="Genomic_DNA"/>
</dbReference>
<dbReference type="SMART" id="SM00530">
    <property type="entry name" value="HTH_XRE"/>
    <property type="match status" value="1"/>
</dbReference>
<dbReference type="SUPFAM" id="SSF47413">
    <property type="entry name" value="lambda repressor-like DNA-binding domains"/>
    <property type="match status" value="1"/>
</dbReference>
<dbReference type="InterPro" id="IPR001387">
    <property type="entry name" value="Cro/C1-type_HTH"/>
</dbReference>
<proteinExistence type="predicted"/>
<protein>
    <submittedName>
        <fullName evidence="2">Helix-turn-helix transcriptional regulator</fullName>
    </submittedName>
</protein>
<dbReference type="InterPro" id="IPR010982">
    <property type="entry name" value="Lambda_DNA-bd_dom_sf"/>
</dbReference>
<dbReference type="Pfam" id="PF13560">
    <property type="entry name" value="HTH_31"/>
    <property type="match status" value="1"/>
</dbReference>
<dbReference type="Gene3D" id="3.30.450.180">
    <property type="match status" value="1"/>
</dbReference>
<sequence length="275" mass="30512">MSRQELARFLRDRREKLRPADLGLPAGTRRRTPGLRREEVAGLAAVSVDYYVRLEQARGPHPSARVLDAVAGALRLSPAERAHVFRLAGTDPAPPIGPVRTVRPHVAGLLTRLPETGVVVTDATYTVLARNPLADALLGDFGPHPNLARRYFLQGQRAERPEGGPFGPIAVARLRAAADRYPRDEPLRRLLADLRERSEEFRELWRTHPVHAPGHRRKTLAHPDLGRVRVNCDVLAVPEDDQQIAFVTADPGTPSARALRHLVRSVRPHHGGDLR</sequence>
<dbReference type="PANTHER" id="PTHR35010:SF2">
    <property type="entry name" value="BLL4672 PROTEIN"/>
    <property type="match status" value="1"/>
</dbReference>
<evidence type="ECO:0000313" key="3">
    <source>
        <dbReference type="Proteomes" id="UP001500192"/>
    </source>
</evidence>
<evidence type="ECO:0000259" key="1">
    <source>
        <dbReference type="SMART" id="SM00530"/>
    </source>
</evidence>
<accession>A0ABP9QJ28</accession>
<reference evidence="3" key="1">
    <citation type="journal article" date="2019" name="Int. J. Syst. Evol. Microbiol.">
        <title>The Global Catalogue of Microorganisms (GCM) 10K type strain sequencing project: providing services to taxonomists for standard genome sequencing and annotation.</title>
        <authorList>
            <consortium name="The Broad Institute Genomics Platform"/>
            <consortium name="The Broad Institute Genome Sequencing Center for Infectious Disease"/>
            <person name="Wu L."/>
            <person name="Ma J."/>
        </authorList>
    </citation>
    <scope>NUCLEOTIDE SEQUENCE [LARGE SCALE GENOMIC DNA]</scope>
    <source>
        <strain evidence="3">JCM 18054</strain>
    </source>
</reference>